<evidence type="ECO:0000313" key="1">
    <source>
        <dbReference type="EMBL" id="EHK80344.1"/>
    </source>
</evidence>
<evidence type="ECO:0000313" key="2">
    <source>
        <dbReference type="Proteomes" id="UP000005064"/>
    </source>
</evidence>
<protein>
    <submittedName>
        <fullName evidence="1">Uncharacterized protein</fullName>
    </submittedName>
</protein>
<dbReference type="PATRIC" id="fig|1114960.4.peg.5059"/>
<gene>
    <name evidence="1" type="ORF">AK37_24811</name>
</gene>
<dbReference type="AlphaFoldDB" id="H0JYW3"/>
<comment type="caution">
    <text evidence="1">The sequence shown here is derived from an EMBL/GenBank/DDBJ whole genome shotgun (WGS) entry which is preliminary data.</text>
</comment>
<dbReference type="Proteomes" id="UP000005064">
    <property type="component" value="Unassembled WGS sequence"/>
</dbReference>
<reference evidence="1 2" key="1">
    <citation type="submission" date="2011-12" db="EMBL/GenBank/DDBJ databases">
        <authorList>
            <person name="Kriszt B."/>
            <person name="Tancsics A."/>
            <person name="Cserhati M."/>
            <person name="Toth A."/>
            <person name="Nagy I."/>
            <person name="Horvath B."/>
            <person name="Tamura T."/>
            <person name="Kukolya J."/>
            <person name="Szoboszlay S."/>
        </authorList>
    </citation>
    <scope>NUCLEOTIDE SEQUENCE [LARGE SCALE GENOMIC DNA]</scope>
    <source>
        <strain evidence="1 2">AK37</strain>
    </source>
</reference>
<dbReference type="EMBL" id="AHBW01000076">
    <property type="protein sequence ID" value="EHK80344.1"/>
    <property type="molecule type" value="Genomic_DNA"/>
</dbReference>
<name>H0JYW3_9NOCA</name>
<sequence length="66" mass="6850">MGTGRLSPIAHGGDLLTGTHTLTRRDHGLIDVPAIVPSSWESPGSKGSVGRHSLSERGLLLAVPAR</sequence>
<organism evidence="1 2">
    <name type="scientific">Rhodococcus pyridinivorans AK37</name>
    <dbReference type="NCBI Taxonomy" id="1114960"/>
    <lineage>
        <taxon>Bacteria</taxon>
        <taxon>Bacillati</taxon>
        <taxon>Actinomycetota</taxon>
        <taxon>Actinomycetes</taxon>
        <taxon>Mycobacteriales</taxon>
        <taxon>Nocardiaceae</taxon>
        <taxon>Rhodococcus</taxon>
    </lineage>
</organism>
<proteinExistence type="predicted"/>
<accession>H0JYW3</accession>